<evidence type="ECO:0000313" key="2">
    <source>
        <dbReference type="Proteomes" id="UP000264217"/>
    </source>
</evidence>
<dbReference type="Proteomes" id="UP000264217">
    <property type="component" value="Unassembled WGS sequence"/>
</dbReference>
<proteinExistence type="predicted"/>
<gene>
    <name evidence="1" type="ORF">D0C36_17315</name>
</gene>
<dbReference type="EMBL" id="QWDC01000003">
    <property type="protein sequence ID" value="RFZ90720.1"/>
    <property type="molecule type" value="Genomic_DNA"/>
</dbReference>
<reference evidence="1 2" key="1">
    <citation type="submission" date="2018-08" db="EMBL/GenBank/DDBJ databases">
        <title>Mucilaginibacter sp. MYSH2.</title>
        <authorList>
            <person name="Seo T."/>
        </authorList>
    </citation>
    <scope>NUCLEOTIDE SEQUENCE [LARGE SCALE GENOMIC DNA]</scope>
    <source>
        <strain evidence="1 2">MYSH2</strain>
    </source>
</reference>
<keyword evidence="2" id="KW-1185">Reference proteome</keyword>
<dbReference type="AlphaFoldDB" id="A0A372NPZ0"/>
<evidence type="ECO:0000313" key="1">
    <source>
        <dbReference type="EMBL" id="RFZ90720.1"/>
    </source>
</evidence>
<accession>A0A372NPZ0</accession>
<organism evidence="1 2">
    <name type="scientific">Mucilaginibacter conchicola</name>
    <dbReference type="NCBI Taxonomy" id="2303333"/>
    <lineage>
        <taxon>Bacteria</taxon>
        <taxon>Pseudomonadati</taxon>
        <taxon>Bacteroidota</taxon>
        <taxon>Sphingobacteriia</taxon>
        <taxon>Sphingobacteriales</taxon>
        <taxon>Sphingobacteriaceae</taxon>
        <taxon>Mucilaginibacter</taxon>
    </lineage>
</organism>
<name>A0A372NPZ0_9SPHI</name>
<protein>
    <submittedName>
        <fullName evidence="1">Uncharacterized protein</fullName>
    </submittedName>
</protein>
<comment type="caution">
    <text evidence="1">The sequence shown here is derived from an EMBL/GenBank/DDBJ whole genome shotgun (WGS) entry which is preliminary data.</text>
</comment>
<sequence>MTNCVYTDFCNNILSEQQIRDLNDYWKHIYEDGELKITEFWSYNWMKKKVVPGGGLYFVPEKEDYKDVIESFAKADGRWTIYYNKKANTQGDALWEYQIIYRGTSENLGKIVFDSQKREIAETVFSELRNRYDRNLKKFYGDPKIFSPAYYGAPTFTFFYDEVTGKPTKAWCEYGSEADNEYSINQFFKNENIMSVFSWSEHPYYHSFYPILT</sequence>